<gene>
    <name evidence="4" type="ORF">CANTADRAFT_26461</name>
</gene>
<evidence type="ECO:0000256" key="1">
    <source>
        <dbReference type="SAM" id="MobiDB-lite"/>
    </source>
</evidence>
<feature type="region of interest" description="Disordered" evidence="1">
    <location>
        <begin position="381"/>
        <end position="502"/>
    </location>
</feature>
<dbReference type="OrthoDB" id="258495at2759"/>
<evidence type="ECO:0000256" key="2">
    <source>
        <dbReference type="SAM" id="Phobius"/>
    </source>
</evidence>
<dbReference type="Gene3D" id="2.60.120.920">
    <property type="match status" value="1"/>
</dbReference>
<name>A0A1E4SFR7_9ASCO</name>
<dbReference type="EMBL" id="KV453913">
    <property type="protein sequence ID" value="ODV78310.1"/>
    <property type="molecule type" value="Genomic_DNA"/>
</dbReference>
<keyword evidence="5" id="KW-1185">Reference proteome</keyword>
<feature type="compositionally biased region" description="Basic and acidic residues" evidence="1">
    <location>
        <begin position="417"/>
        <end position="431"/>
    </location>
</feature>
<keyword evidence="2" id="KW-1133">Transmembrane helix</keyword>
<dbReference type="SUPFAM" id="SSF49899">
    <property type="entry name" value="Concanavalin A-like lectins/glucanases"/>
    <property type="match status" value="1"/>
</dbReference>
<dbReference type="AlphaFoldDB" id="A0A1E4SFR7"/>
<dbReference type="InterPro" id="IPR003877">
    <property type="entry name" value="SPRY_dom"/>
</dbReference>
<dbReference type="RefSeq" id="XP_020063432.1">
    <property type="nucleotide sequence ID" value="XM_020207770.1"/>
</dbReference>
<proteinExistence type="predicted"/>
<evidence type="ECO:0000313" key="4">
    <source>
        <dbReference type="EMBL" id="ODV78310.1"/>
    </source>
</evidence>
<evidence type="ECO:0000259" key="3">
    <source>
        <dbReference type="PROSITE" id="PS50188"/>
    </source>
</evidence>
<dbReference type="Proteomes" id="UP000094285">
    <property type="component" value="Unassembled WGS sequence"/>
</dbReference>
<organism evidence="4 5">
    <name type="scientific">Suhomyces tanzawaensis NRRL Y-17324</name>
    <dbReference type="NCBI Taxonomy" id="984487"/>
    <lineage>
        <taxon>Eukaryota</taxon>
        <taxon>Fungi</taxon>
        <taxon>Dikarya</taxon>
        <taxon>Ascomycota</taxon>
        <taxon>Saccharomycotina</taxon>
        <taxon>Pichiomycetes</taxon>
        <taxon>Debaryomycetaceae</taxon>
        <taxon>Suhomyces</taxon>
    </lineage>
</organism>
<dbReference type="InterPro" id="IPR001870">
    <property type="entry name" value="B30.2/SPRY"/>
</dbReference>
<dbReference type="InterPro" id="IPR013320">
    <property type="entry name" value="ConA-like_dom_sf"/>
</dbReference>
<sequence length="502" mass="56200">MDQPAYVNVFFVLTSFVIAAVLVLFICVCKIYLHYSGRDEYTLLDDSDEYFPRDFVVDPESLTQLAERFEFVELSPEEQNSYLRAQEFAKQNPPATAHVRGRSYTLEIEEVIKECGVNAFQYDSDDSEILNARYVVADKTELIFNNNDLPYSTATAAFNYALPVKNRVYSDTVYFETKVFEFNNNTNPNAHFAIGLITKPYPTAFRLPGYNNFSIAYESTGNLKINQPFPTPLQQHQGERSEYNAQVLPPLEQSDIVGFGYVISSGTIFITRNGKKLMDIMKGVTIDMYPAVGCFLTNAKFQTNIGQLGFVWVEANVRKYGFVSRSEYKKIKGDRGLAALPNYGLVLDEGDEILAKGEELPPRYPEDELDFFGRSSQDVVRLGSSSKADQRDEEKTDDEKKTGSSSSKVTNETEEEMSLRERIYEQITHDETDVEGTPEPVDAAGNLSELIDAPANPDADASATESSKAGTPEVEQGTSTSTGPKKKGNKKKKKGKKGKKRK</sequence>
<dbReference type="PROSITE" id="PS50188">
    <property type="entry name" value="B302_SPRY"/>
    <property type="match status" value="1"/>
</dbReference>
<protein>
    <submittedName>
        <fullName evidence="4">SPRY-domain-containing protein</fullName>
    </submittedName>
</protein>
<accession>A0A1E4SFR7</accession>
<dbReference type="STRING" id="984487.A0A1E4SFR7"/>
<keyword evidence="2" id="KW-0472">Membrane</keyword>
<evidence type="ECO:0000313" key="5">
    <source>
        <dbReference type="Proteomes" id="UP000094285"/>
    </source>
</evidence>
<dbReference type="SMART" id="SM00449">
    <property type="entry name" value="SPRY"/>
    <property type="match status" value="1"/>
</dbReference>
<feature type="domain" description="B30.2/SPRY" evidence="3">
    <location>
        <begin position="99"/>
        <end position="310"/>
    </location>
</feature>
<feature type="compositionally biased region" description="Basic residues" evidence="1">
    <location>
        <begin position="484"/>
        <end position="502"/>
    </location>
</feature>
<reference evidence="5" key="1">
    <citation type="submission" date="2016-05" db="EMBL/GenBank/DDBJ databases">
        <title>Comparative genomics of biotechnologically important yeasts.</title>
        <authorList>
            <consortium name="DOE Joint Genome Institute"/>
            <person name="Riley R."/>
            <person name="Haridas S."/>
            <person name="Wolfe K.H."/>
            <person name="Lopes M.R."/>
            <person name="Hittinger C.T."/>
            <person name="Goker M."/>
            <person name="Salamov A."/>
            <person name="Wisecaver J."/>
            <person name="Long T.M."/>
            <person name="Aerts A.L."/>
            <person name="Barry K."/>
            <person name="Choi C."/>
            <person name="Clum A."/>
            <person name="Coughlan A.Y."/>
            <person name="Deshpande S."/>
            <person name="Douglass A.P."/>
            <person name="Hanson S.J."/>
            <person name="Klenk H.-P."/>
            <person name="Labutti K."/>
            <person name="Lapidus A."/>
            <person name="Lindquist E."/>
            <person name="Lipzen A."/>
            <person name="Meier-Kolthoff J.P."/>
            <person name="Ohm R.A."/>
            <person name="Otillar R.P."/>
            <person name="Pangilinan J."/>
            <person name="Peng Y."/>
            <person name="Rokas A."/>
            <person name="Rosa C.A."/>
            <person name="Scheuner C."/>
            <person name="Sibirny A.A."/>
            <person name="Slot J.C."/>
            <person name="Stielow J.B."/>
            <person name="Sun H."/>
            <person name="Kurtzman C.P."/>
            <person name="Blackwell M."/>
            <person name="Grigoriev I.V."/>
            <person name="Jeffries T.W."/>
        </authorList>
    </citation>
    <scope>NUCLEOTIDE SEQUENCE [LARGE SCALE GENOMIC DNA]</scope>
    <source>
        <strain evidence="5">NRRL Y-17324</strain>
    </source>
</reference>
<feature type="compositionally biased region" description="Basic and acidic residues" evidence="1">
    <location>
        <begin position="388"/>
        <end position="402"/>
    </location>
</feature>
<dbReference type="InterPro" id="IPR043136">
    <property type="entry name" value="B30.2/SPRY_sf"/>
</dbReference>
<keyword evidence="2" id="KW-0812">Transmembrane</keyword>
<feature type="transmembrane region" description="Helical" evidence="2">
    <location>
        <begin position="6"/>
        <end position="33"/>
    </location>
</feature>
<dbReference type="GeneID" id="30981907"/>
<dbReference type="Pfam" id="PF00622">
    <property type="entry name" value="SPRY"/>
    <property type="match status" value="1"/>
</dbReference>
<feature type="compositionally biased region" description="Low complexity" evidence="1">
    <location>
        <begin position="452"/>
        <end position="463"/>
    </location>
</feature>